<dbReference type="AlphaFoldDB" id="F7ZAU9"/>
<evidence type="ECO:0000313" key="1">
    <source>
        <dbReference type="EMBL" id="AEI95491.1"/>
    </source>
</evidence>
<reference evidence="1 2" key="1">
    <citation type="journal article" date="2011" name="BMC Genomics">
        <title>Comparative genome analysis and genome-guided physiological analysis of Roseobacter litoralis.</title>
        <authorList>
            <person name="Kalhoefer D."/>
            <person name="Thole S."/>
            <person name="Voget S."/>
            <person name="Lehmann R."/>
            <person name="Liesegang H."/>
            <person name="Wollher A."/>
            <person name="Daniel R."/>
            <person name="Simon M."/>
            <person name="Brinkhoff T."/>
        </authorList>
    </citation>
    <scope>NUCLEOTIDE SEQUENCE [LARGE SCALE GENOMIC DNA]</scope>
    <source>
        <strain evidence="2">ATCC 49566 / DSM 6996 / JCM 21268 / NBRC 15278 / OCh 149</strain>
    </source>
</reference>
<dbReference type="KEGG" id="rli:RLO149_c035520"/>
<name>F7ZAU9_ROSLO</name>
<dbReference type="Proteomes" id="UP000001353">
    <property type="component" value="Chromosome"/>
</dbReference>
<gene>
    <name evidence="1" type="ordered locus">RLO149_c035520</name>
</gene>
<dbReference type="EMBL" id="CP002623">
    <property type="protein sequence ID" value="AEI95491.1"/>
    <property type="molecule type" value="Genomic_DNA"/>
</dbReference>
<sequence length="63" mass="6931">MSPKENLPAGCGSAVQPKSIDKQCRFRQAESSSGRLILASRAKSWFFVDQFQVISLRNGEKSG</sequence>
<proteinExistence type="predicted"/>
<keyword evidence="2" id="KW-1185">Reference proteome</keyword>
<evidence type="ECO:0000313" key="2">
    <source>
        <dbReference type="Proteomes" id="UP000001353"/>
    </source>
</evidence>
<protein>
    <submittedName>
        <fullName evidence="1">Uncharacterized protein</fullName>
    </submittedName>
</protein>
<accession>F7ZAU9</accession>
<dbReference type="HOGENOM" id="CLU_2883132_0_0_5"/>
<organism evidence="1 2">
    <name type="scientific">Roseobacter litoralis (strain ATCC 49566 / DSM 6996 / JCM 21268 / NBRC 15278 / OCh 149)</name>
    <dbReference type="NCBI Taxonomy" id="391595"/>
    <lineage>
        <taxon>Bacteria</taxon>
        <taxon>Pseudomonadati</taxon>
        <taxon>Pseudomonadota</taxon>
        <taxon>Alphaproteobacteria</taxon>
        <taxon>Rhodobacterales</taxon>
        <taxon>Roseobacteraceae</taxon>
        <taxon>Roseobacter</taxon>
    </lineage>
</organism>